<name>A0ABR0AKQ1_9CRUS</name>
<comment type="caution">
    <text evidence="1">The sequence shown here is derived from an EMBL/GenBank/DDBJ whole genome shotgun (WGS) entry which is preliminary data.</text>
</comment>
<evidence type="ECO:0000313" key="1">
    <source>
        <dbReference type="EMBL" id="KAK4025697.1"/>
    </source>
</evidence>
<protein>
    <submittedName>
        <fullName evidence="1">Uncharacterized protein</fullName>
    </submittedName>
</protein>
<reference evidence="1 2" key="1">
    <citation type="journal article" date="2023" name="Nucleic Acids Res.">
        <title>The hologenome of Daphnia magna reveals possible DNA methylation and microbiome-mediated evolution of the host genome.</title>
        <authorList>
            <person name="Chaturvedi A."/>
            <person name="Li X."/>
            <person name="Dhandapani V."/>
            <person name="Marshall H."/>
            <person name="Kissane S."/>
            <person name="Cuenca-Cambronero M."/>
            <person name="Asole G."/>
            <person name="Calvet F."/>
            <person name="Ruiz-Romero M."/>
            <person name="Marangio P."/>
            <person name="Guigo R."/>
            <person name="Rago D."/>
            <person name="Mirbahai L."/>
            <person name="Eastwood N."/>
            <person name="Colbourne J.K."/>
            <person name="Zhou J."/>
            <person name="Mallon E."/>
            <person name="Orsini L."/>
        </authorList>
    </citation>
    <scope>NUCLEOTIDE SEQUENCE [LARGE SCALE GENOMIC DNA]</scope>
    <source>
        <strain evidence="1">LRV0_1</strain>
    </source>
</reference>
<evidence type="ECO:0000313" key="2">
    <source>
        <dbReference type="Proteomes" id="UP001234178"/>
    </source>
</evidence>
<proteinExistence type="predicted"/>
<accession>A0ABR0AKQ1</accession>
<organism evidence="1 2">
    <name type="scientific">Daphnia magna</name>
    <dbReference type="NCBI Taxonomy" id="35525"/>
    <lineage>
        <taxon>Eukaryota</taxon>
        <taxon>Metazoa</taxon>
        <taxon>Ecdysozoa</taxon>
        <taxon>Arthropoda</taxon>
        <taxon>Crustacea</taxon>
        <taxon>Branchiopoda</taxon>
        <taxon>Diplostraca</taxon>
        <taxon>Cladocera</taxon>
        <taxon>Anomopoda</taxon>
        <taxon>Daphniidae</taxon>
        <taxon>Daphnia</taxon>
    </lineage>
</organism>
<gene>
    <name evidence="1" type="ORF">OUZ56_014747</name>
</gene>
<dbReference type="EMBL" id="JAOYFB010000038">
    <property type="protein sequence ID" value="KAK4025697.1"/>
    <property type="molecule type" value="Genomic_DNA"/>
</dbReference>
<dbReference type="Proteomes" id="UP001234178">
    <property type="component" value="Unassembled WGS sequence"/>
</dbReference>
<sequence>MSFNKDLFCARTLNGNVTRSTIPASADSSESWWGGETVDRKRHVHVTHSRCTLTSIDSQFGWG</sequence>
<keyword evidence="2" id="KW-1185">Reference proteome</keyword>